<name>A0A6J3BVQ6_GALME</name>
<dbReference type="AlphaFoldDB" id="A0A6J3BVQ6"/>
<dbReference type="GeneID" id="113514472"/>
<sequence>MNHIISYFVLYSTLSILNLVSADTFSVKIGTDQHVNVVDRRFLSFTVDPKFLFSSADKYNSKEYLCMATSLTPAYLRIAGPSTAHMSFRNSSISIDDLNPDDLDMDRDLEHHKDVLDKLLRRRNATLKRQVQEKLTVSSNQWEQFAKWAKTTGFELVFALNNNVKTRMGMWDPNTALDILTIAEKTNIGKMYWQLGYECNNQSIEEYLNDLETLRLIVETFIPGSENKWKVVGGDVTNCLQAESKSDFKDFVTLSVEMLDAVLLNGNSSSRELERMSDYDRLKLLKLLSESDTPLWLTETTRKQYNELERAANWMASLGYSARNGFSVHYRELLKEELFEPTLSFYMALLFKNLVGERVLDVESSQAVIFAHCTSLRHKQVPGAVTLFAANMEDESARFSVKLSKREEGGDIMQFILGHDNSGNIVVNGRAMFYEGDIKPIIKRVRPYKTLLINLPSKSFGFWVLANTKVDACYDVVKNSNQTQLVEALDVSDVNKNTHKVKKRSIDIDDFDYLNIAEMSEDFADNDEIENLLNIENEDIKNRIEDLNMELKKVHKLFENNEKNGINKNLRKKRQTDLEENEGKYRKIKKHIMKPKHHIKKMLDDFKNKGFIGNILPLNGKRHFKNNRFEKQRRKEGTGKIVKNKEINENSQNVGYETVSTIGQVENNKEILSRYRRNAVFEEKSKFKLKDGEKENVNEIETDADNTKLWKVLHKMQKQLSELQSQNENQHHAEYEDDKSKENGQILVKTKVFDDGATINLSEHPNHGLIKSTVENMFSVLGELNTNLNRFWSALTLLE</sequence>
<gene>
    <name evidence="4" type="primary">LOC113514472</name>
</gene>
<evidence type="ECO:0000256" key="1">
    <source>
        <dbReference type="SAM" id="Coils"/>
    </source>
</evidence>
<dbReference type="Proteomes" id="UP001652740">
    <property type="component" value="Unplaced"/>
</dbReference>
<dbReference type="RefSeq" id="XP_031763986.2">
    <property type="nucleotide sequence ID" value="XM_031908126.2"/>
</dbReference>
<reference evidence="4" key="1">
    <citation type="submission" date="2025-08" db="UniProtKB">
        <authorList>
            <consortium name="RefSeq"/>
        </authorList>
    </citation>
    <scope>IDENTIFICATION</scope>
    <source>
        <tissue evidence="4">Whole larvae</tissue>
    </source>
</reference>
<evidence type="ECO:0000313" key="4">
    <source>
        <dbReference type="RefSeq" id="XP_031763986.2"/>
    </source>
</evidence>
<dbReference type="GO" id="GO:0031012">
    <property type="term" value="C:extracellular matrix"/>
    <property type="evidence" value="ECO:0007669"/>
    <property type="project" value="TreeGrafter"/>
</dbReference>
<dbReference type="KEGG" id="gmw:113514472"/>
<feature type="signal peptide" evidence="2">
    <location>
        <begin position="1"/>
        <end position="22"/>
    </location>
</feature>
<proteinExistence type="predicted"/>
<feature type="coiled-coil region" evidence="1">
    <location>
        <begin position="530"/>
        <end position="564"/>
    </location>
</feature>
<keyword evidence="1" id="KW-0175">Coiled coil</keyword>
<dbReference type="PANTHER" id="PTHR46145">
    <property type="entry name" value="HEPARANASE"/>
    <property type="match status" value="1"/>
</dbReference>
<dbReference type="InParanoid" id="A0A6J3BVQ6"/>
<feature type="chain" id="PRO_5046019769" evidence="2">
    <location>
        <begin position="23"/>
        <end position="799"/>
    </location>
</feature>
<dbReference type="GO" id="GO:0005615">
    <property type="term" value="C:extracellular space"/>
    <property type="evidence" value="ECO:0007669"/>
    <property type="project" value="TreeGrafter"/>
</dbReference>
<accession>A0A6J3BVQ6</accession>
<protein>
    <submittedName>
        <fullName evidence="4">Heparanase</fullName>
    </submittedName>
</protein>
<evidence type="ECO:0000256" key="2">
    <source>
        <dbReference type="SAM" id="SignalP"/>
    </source>
</evidence>
<dbReference type="PANTHER" id="PTHR46145:SF4">
    <property type="entry name" value="HEPARANASE"/>
    <property type="match status" value="1"/>
</dbReference>
<organism evidence="3 4">
    <name type="scientific">Galleria mellonella</name>
    <name type="common">Greater wax moth</name>
    <dbReference type="NCBI Taxonomy" id="7137"/>
    <lineage>
        <taxon>Eukaryota</taxon>
        <taxon>Metazoa</taxon>
        <taxon>Ecdysozoa</taxon>
        <taxon>Arthropoda</taxon>
        <taxon>Hexapoda</taxon>
        <taxon>Insecta</taxon>
        <taxon>Pterygota</taxon>
        <taxon>Neoptera</taxon>
        <taxon>Endopterygota</taxon>
        <taxon>Lepidoptera</taxon>
        <taxon>Glossata</taxon>
        <taxon>Ditrysia</taxon>
        <taxon>Pyraloidea</taxon>
        <taxon>Pyralidae</taxon>
        <taxon>Galleriinae</taxon>
        <taxon>Galleria</taxon>
    </lineage>
</organism>
<dbReference type="Gene3D" id="3.20.20.80">
    <property type="entry name" value="Glycosidases"/>
    <property type="match status" value="1"/>
</dbReference>
<keyword evidence="2" id="KW-0732">Signal</keyword>
<keyword evidence="3" id="KW-1185">Reference proteome</keyword>
<evidence type="ECO:0000313" key="3">
    <source>
        <dbReference type="Proteomes" id="UP001652740"/>
    </source>
</evidence>